<dbReference type="AlphaFoldDB" id="A0A9D2KQZ4"/>
<dbReference type="PROSITE" id="PS51671">
    <property type="entry name" value="ACT"/>
    <property type="match status" value="2"/>
</dbReference>
<accession>A0A9D2KQZ4</accession>
<comment type="caution">
    <text evidence="2">The sequence shown here is derived from an EMBL/GenBank/DDBJ whole genome shotgun (WGS) entry which is preliminary data.</text>
</comment>
<evidence type="ECO:0000313" key="3">
    <source>
        <dbReference type="Proteomes" id="UP000823821"/>
    </source>
</evidence>
<name>A0A9D2KQZ4_9BACT</name>
<sequence length="187" mass="20266">MKKLSISFLGRDCPGAVSTVSQILGKSGCNIVEVTQTILCGEFAAIFIVQAPDTLDQEELRRLLLTGLEAAGQDLSVLVRPAVEGQWGTGLVCEPFVVSADGTDHPGQIAAMSRIFAQHSINIESLKAILGEGGPNHALFVFEVMVPEDVDLGRLRRELVAEGKKHELRVSVQHRDIFEAVHRVAPF</sequence>
<dbReference type="Pfam" id="PF13740">
    <property type="entry name" value="ACT_6"/>
    <property type="match status" value="2"/>
</dbReference>
<dbReference type="InterPro" id="IPR045865">
    <property type="entry name" value="ACT-like_dom_sf"/>
</dbReference>
<feature type="domain" description="ACT" evidence="1">
    <location>
        <begin position="5"/>
        <end position="82"/>
    </location>
</feature>
<dbReference type="Gene3D" id="3.30.70.260">
    <property type="match status" value="2"/>
</dbReference>
<dbReference type="InterPro" id="IPR002912">
    <property type="entry name" value="ACT_dom"/>
</dbReference>
<evidence type="ECO:0000259" key="1">
    <source>
        <dbReference type="PROSITE" id="PS51671"/>
    </source>
</evidence>
<gene>
    <name evidence="2" type="ORF">H9784_05760</name>
</gene>
<protein>
    <submittedName>
        <fullName evidence="2">Amino acid-binding protein</fullName>
    </submittedName>
</protein>
<dbReference type="PANTHER" id="PTHR34875:SF6">
    <property type="entry name" value="UPF0237 PROTEIN MJ1558"/>
    <property type="match status" value="1"/>
</dbReference>
<dbReference type="InterPro" id="IPR050990">
    <property type="entry name" value="UPF0237/GcvR_regulator"/>
</dbReference>
<dbReference type="Proteomes" id="UP000823821">
    <property type="component" value="Unassembled WGS sequence"/>
</dbReference>
<feature type="domain" description="ACT" evidence="1">
    <location>
        <begin position="97"/>
        <end position="173"/>
    </location>
</feature>
<dbReference type="EMBL" id="DWZD01000038">
    <property type="protein sequence ID" value="HJA79064.1"/>
    <property type="molecule type" value="Genomic_DNA"/>
</dbReference>
<organism evidence="2 3">
    <name type="scientific">Candidatus Desulfovibrio intestinavium</name>
    <dbReference type="NCBI Taxonomy" id="2838534"/>
    <lineage>
        <taxon>Bacteria</taxon>
        <taxon>Pseudomonadati</taxon>
        <taxon>Thermodesulfobacteriota</taxon>
        <taxon>Desulfovibrionia</taxon>
        <taxon>Desulfovibrionales</taxon>
        <taxon>Desulfovibrionaceae</taxon>
        <taxon>Desulfovibrio</taxon>
    </lineage>
</organism>
<dbReference type="SUPFAM" id="SSF55021">
    <property type="entry name" value="ACT-like"/>
    <property type="match status" value="2"/>
</dbReference>
<proteinExistence type="predicted"/>
<reference evidence="2" key="1">
    <citation type="journal article" date="2021" name="PeerJ">
        <title>Extensive microbial diversity within the chicken gut microbiome revealed by metagenomics and culture.</title>
        <authorList>
            <person name="Gilroy R."/>
            <person name="Ravi A."/>
            <person name="Getino M."/>
            <person name="Pursley I."/>
            <person name="Horton D.L."/>
            <person name="Alikhan N.F."/>
            <person name="Baker D."/>
            <person name="Gharbi K."/>
            <person name="Hall N."/>
            <person name="Watson M."/>
            <person name="Adriaenssens E.M."/>
            <person name="Foster-Nyarko E."/>
            <person name="Jarju S."/>
            <person name="Secka A."/>
            <person name="Antonio M."/>
            <person name="Oren A."/>
            <person name="Chaudhuri R.R."/>
            <person name="La Ragione R."/>
            <person name="Hildebrand F."/>
            <person name="Pallen M.J."/>
        </authorList>
    </citation>
    <scope>NUCLEOTIDE SEQUENCE</scope>
    <source>
        <strain evidence="2">5032</strain>
    </source>
</reference>
<evidence type="ECO:0000313" key="2">
    <source>
        <dbReference type="EMBL" id="HJA79064.1"/>
    </source>
</evidence>
<reference evidence="2" key="2">
    <citation type="submission" date="2021-04" db="EMBL/GenBank/DDBJ databases">
        <authorList>
            <person name="Gilroy R."/>
        </authorList>
    </citation>
    <scope>NUCLEOTIDE SEQUENCE</scope>
    <source>
        <strain evidence="2">5032</strain>
    </source>
</reference>
<dbReference type="PANTHER" id="PTHR34875">
    <property type="entry name" value="UPF0237 PROTEIN MJ1558"/>
    <property type="match status" value="1"/>
</dbReference>